<dbReference type="SUPFAM" id="SSF53633">
    <property type="entry name" value="Carbamate kinase-like"/>
    <property type="match status" value="1"/>
</dbReference>
<dbReference type="Gene3D" id="3.40.1160.10">
    <property type="entry name" value="Acetylglutamate kinase-like"/>
    <property type="match status" value="1"/>
</dbReference>
<evidence type="ECO:0000256" key="6">
    <source>
        <dbReference type="ARBA" id="ARBA00022777"/>
    </source>
</evidence>
<dbReference type="InterPro" id="IPR037528">
    <property type="entry name" value="ArgB"/>
</dbReference>
<dbReference type="OrthoDB" id="9803155at2"/>
<dbReference type="AlphaFoldDB" id="A0A1G9YEP2"/>
<comment type="similarity">
    <text evidence="9">Belongs to the acetylglutamate kinase family. ArgB subfamily.</text>
</comment>
<comment type="subcellular location">
    <subcellularLocation>
        <location evidence="9">Cytoplasm</location>
    </subcellularLocation>
</comment>
<dbReference type="InterPro" id="IPR001048">
    <property type="entry name" value="Asp/Glu/Uridylate_kinase"/>
</dbReference>
<dbReference type="EMBL" id="FNHQ01000022">
    <property type="protein sequence ID" value="SDN06903.1"/>
    <property type="molecule type" value="Genomic_DNA"/>
</dbReference>
<feature type="binding site" evidence="9">
    <location>
        <position position="102"/>
    </location>
    <ligand>
        <name>substrate</name>
    </ligand>
</feature>
<evidence type="ECO:0000256" key="4">
    <source>
        <dbReference type="ARBA" id="ARBA00022679"/>
    </source>
</evidence>
<dbReference type="Pfam" id="PF00696">
    <property type="entry name" value="AA_kinase"/>
    <property type="match status" value="1"/>
</dbReference>
<comment type="catalytic activity">
    <reaction evidence="8 9">
        <text>N-acetyl-L-glutamate + ATP = N-acetyl-L-glutamyl 5-phosphate + ADP</text>
        <dbReference type="Rhea" id="RHEA:14629"/>
        <dbReference type="ChEBI" id="CHEBI:30616"/>
        <dbReference type="ChEBI" id="CHEBI:44337"/>
        <dbReference type="ChEBI" id="CHEBI:57936"/>
        <dbReference type="ChEBI" id="CHEBI:456216"/>
        <dbReference type="EC" id="2.7.2.8"/>
    </reaction>
</comment>
<name>A0A1G9YEP2_9FIRM</name>
<dbReference type="FunFam" id="3.40.1160.10:FF:000004">
    <property type="entry name" value="Acetylglutamate kinase"/>
    <property type="match status" value="1"/>
</dbReference>
<dbReference type="InterPro" id="IPR036393">
    <property type="entry name" value="AceGlu_kinase-like_sf"/>
</dbReference>
<dbReference type="GO" id="GO:0005737">
    <property type="term" value="C:cytoplasm"/>
    <property type="evidence" value="ECO:0007669"/>
    <property type="project" value="UniProtKB-SubCell"/>
</dbReference>
<dbReference type="InterPro" id="IPR001057">
    <property type="entry name" value="Glu/AcGlu_kinase"/>
</dbReference>
<keyword evidence="4 9" id="KW-0808">Transferase</keyword>
<dbReference type="RefSeq" id="WP_091651436.1">
    <property type="nucleotide sequence ID" value="NZ_FNHQ01000022.1"/>
</dbReference>
<dbReference type="InterPro" id="IPR041727">
    <property type="entry name" value="NAGK-C"/>
</dbReference>
<sequence>MNKKEQVQEVIAQAGKAVTNAQKAQILMNALPYIKQYSGKTIVVKYGGNAMLNENLKKAVMGDIVLLSLIGVKVVLVHGGGPHIAEVLSWVGKESKFINGLRVTDEDTMKIVQMVLAGQVNKDLVNLIGMIGGKAIGLCGLDSQMIKVKQLDKELGLVGDITDVDVSLIEDVLSKGYIPVISTIGTDAEGQAYNINADTAAAEIAGKLNAECMLSMTNIDGVLRDKDDHTTLIRKISLEQADELERQGIIAGGMIPKVHCCTEAIRAGVKKVFIINGTVPHAILIEMLTEEGLGTMFVSPQYEQEKL</sequence>
<evidence type="ECO:0000256" key="9">
    <source>
        <dbReference type="HAMAP-Rule" id="MF_00082"/>
    </source>
</evidence>
<dbReference type="Proteomes" id="UP000199309">
    <property type="component" value="Unassembled WGS sequence"/>
</dbReference>
<dbReference type="PANTHER" id="PTHR23342">
    <property type="entry name" value="N-ACETYLGLUTAMATE SYNTHASE"/>
    <property type="match status" value="1"/>
</dbReference>
<gene>
    <name evidence="9" type="primary">argB</name>
    <name evidence="11" type="ORF">SAMN05660299_02047</name>
</gene>
<reference evidence="11 12" key="1">
    <citation type="submission" date="2016-10" db="EMBL/GenBank/DDBJ databases">
        <authorList>
            <person name="de Groot N.N."/>
        </authorList>
    </citation>
    <scope>NUCLEOTIDE SEQUENCE [LARGE SCALE GENOMIC DNA]</scope>
    <source>
        <strain evidence="11 12">DSM 16981</strain>
    </source>
</reference>
<evidence type="ECO:0000259" key="10">
    <source>
        <dbReference type="Pfam" id="PF00696"/>
    </source>
</evidence>
<keyword evidence="12" id="KW-1185">Reference proteome</keyword>
<dbReference type="PIRSF" id="PIRSF000728">
    <property type="entry name" value="NAGK"/>
    <property type="match status" value="1"/>
</dbReference>
<proteinExistence type="inferred from homology"/>
<feature type="binding site" evidence="9">
    <location>
        <position position="194"/>
    </location>
    <ligand>
        <name>substrate</name>
    </ligand>
</feature>
<feature type="site" description="Transition state stabilizer" evidence="9">
    <location>
        <position position="45"/>
    </location>
</feature>
<dbReference type="NCBIfam" id="TIGR00761">
    <property type="entry name" value="argB"/>
    <property type="match status" value="1"/>
</dbReference>
<dbReference type="PRINTS" id="PR00474">
    <property type="entry name" value="GLU5KINASE"/>
</dbReference>
<dbReference type="UniPathway" id="UPA00068">
    <property type="reaction ID" value="UER00107"/>
</dbReference>
<dbReference type="PANTHER" id="PTHR23342:SF0">
    <property type="entry name" value="N-ACETYLGLUTAMATE SYNTHASE, MITOCHONDRIAL"/>
    <property type="match status" value="1"/>
</dbReference>
<accession>A0A1G9YEP2</accession>
<protein>
    <recommendedName>
        <fullName evidence="9">Acetylglutamate kinase</fullName>
        <ecNumber evidence="9">2.7.2.8</ecNumber>
    </recommendedName>
    <alternativeName>
        <fullName evidence="9">N-acetyl-L-glutamate 5-phosphotransferase</fullName>
    </alternativeName>
    <alternativeName>
        <fullName evidence="9">NAG kinase</fullName>
        <shortName evidence="9">NAGK</shortName>
    </alternativeName>
</protein>
<keyword evidence="3 9" id="KW-0028">Amino-acid biosynthesis</keyword>
<keyword evidence="7 9" id="KW-0067">ATP-binding</keyword>
<evidence type="ECO:0000256" key="1">
    <source>
        <dbReference type="ARBA" id="ARBA00004828"/>
    </source>
</evidence>
<organism evidence="11 12">
    <name type="scientific">Megasphaera paucivorans</name>
    <dbReference type="NCBI Taxonomy" id="349095"/>
    <lineage>
        <taxon>Bacteria</taxon>
        <taxon>Bacillati</taxon>
        <taxon>Bacillota</taxon>
        <taxon>Negativicutes</taxon>
        <taxon>Veillonellales</taxon>
        <taxon>Veillonellaceae</taxon>
        <taxon>Megasphaera</taxon>
    </lineage>
</organism>
<dbReference type="HAMAP" id="MF_00082">
    <property type="entry name" value="ArgB"/>
    <property type="match status" value="1"/>
</dbReference>
<comment type="function">
    <text evidence="9">Catalyzes the ATP-dependent phosphorylation of N-acetyl-L-glutamate.</text>
</comment>
<evidence type="ECO:0000313" key="11">
    <source>
        <dbReference type="EMBL" id="SDN06903.1"/>
    </source>
</evidence>
<dbReference type="GO" id="GO:0042450">
    <property type="term" value="P:L-arginine biosynthetic process via ornithine"/>
    <property type="evidence" value="ECO:0007669"/>
    <property type="project" value="UniProtKB-UniRule"/>
</dbReference>
<keyword evidence="6 9" id="KW-0418">Kinase</keyword>
<evidence type="ECO:0000313" key="12">
    <source>
        <dbReference type="Proteomes" id="UP000199309"/>
    </source>
</evidence>
<evidence type="ECO:0000256" key="7">
    <source>
        <dbReference type="ARBA" id="ARBA00022840"/>
    </source>
</evidence>
<evidence type="ECO:0000256" key="3">
    <source>
        <dbReference type="ARBA" id="ARBA00022605"/>
    </source>
</evidence>
<dbReference type="EC" id="2.7.2.8" evidence="9"/>
<keyword evidence="9" id="KW-0963">Cytoplasm</keyword>
<evidence type="ECO:0000256" key="2">
    <source>
        <dbReference type="ARBA" id="ARBA00022571"/>
    </source>
</evidence>
<dbReference type="CDD" id="cd04250">
    <property type="entry name" value="AAK_NAGK-C"/>
    <property type="match status" value="1"/>
</dbReference>
<dbReference type="GO" id="GO:0005524">
    <property type="term" value="F:ATP binding"/>
    <property type="evidence" value="ECO:0007669"/>
    <property type="project" value="UniProtKB-UniRule"/>
</dbReference>
<keyword evidence="5 9" id="KW-0547">Nucleotide-binding</keyword>
<evidence type="ECO:0000256" key="8">
    <source>
        <dbReference type="ARBA" id="ARBA00048141"/>
    </source>
</evidence>
<comment type="pathway">
    <text evidence="1 9">Amino-acid biosynthesis; L-arginine biosynthesis; N(2)-acetyl-L-ornithine from L-glutamate: step 2/4.</text>
</comment>
<feature type="binding site" evidence="9">
    <location>
        <begin position="80"/>
        <end position="81"/>
    </location>
    <ligand>
        <name>substrate</name>
    </ligand>
</feature>
<keyword evidence="2 9" id="KW-0055">Arginine biosynthesis</keyword>
<dbReference type="STRING" id="349095.SAMN05660299_02047"/>
<dbReference type="GO" id="GO:0003991">
    <property type="term" value="F:acetylglutamate kinase activity"/>
    <property type="evidence" value="ECO:0007669"/>
    <property type="project" value="UniProtKB-UniRule"/>
</dbReference>
<evidence type="ECO:0000256" key="5">
    <source>
        <dbReference type="ARBA" id="ARBA00022741"/>
    </source>
</evidence>
<feature type="domain" description="Aspartate/glutamate/uridylate kinase" evidence="10">
    <location>
        <begin position="40"/>
        <end position="276"/>
    </location>
</feature>
<feature type="site" description="Transition state stabilizer" evidence="9">
    <location>
        <position position="257"/>
    </location>
</feature>
<dbReference type="InterPro" id="IPR004662">
    <property type="entry name" value="AcgluKinase_fam"/>
</dbReference>